<dbReference type="AlphaFoldDB" id="A0AAQ4DKG2"/>
<dbReference type="InterPro" id="IPR013217">
    <property type="entry name" value="Methyltransf_12"/>
</dbReference>
<name>A0AAQ4DKG2_AMBAM</name>
<evidence type="ECO:0000259" key="1">
    <source>
        <dbReference type="Pfam" id="PF08242"/>
    </source>
</evidence>
<dbReference type="CDD" id="cd02440">
    <property type="entry name" value="AdoMet_MTases"/>
    <property type="match status" value="1"/>
</dbReference>
<evidence type="ECO:0000313" key="2">
    <source>
        <dbReference type="EMBL" id="KAK8762952.1"/>
    </source>
</evidence>
<dbReference type="GO" id="GO:0010420">
    <property type="term" value="F:polyprenyldihydroxybenzoate methyltransferase activity"/>
    <property type="evidence" value="ECO:0007669"/>
    <property type="project" value="TreeGrafter"/>
</dbReference>
<gene>
    <name evidence="2" type="ORF">V5799_034439</name>
</gene>
<dbReference type="Gene3D" id="3.40.50.150">
    <property type="entry name" value="Vaccinia Virus protein VP39"/>
    <property type="match status" value="1"/>
</dbReference>
<sequence>MKLRSLFRTPHATYALQPGSAKESTSPALPLAGFKRAMSSDSGRDRPASYSTTASPSLEPHLYVAANTFQKRDNLLVLDLLNTAFRRPPSEEQQFLDIGCAVGDFTRDVLLPRSSPCWRIVGTDVSRTMIEYAERYYGHPRITYDVLDVARDVGPFVECYGRFDRVYSFFCLHWIRDQIGALRNVHHLMKPEGECLLQFCARTPVYQLWRDFAAMDRWKNHIAVSQL</sequence>
<proteinExistence type="predicted"/>
<accession>A0AAQ4DKG2</accession>
<dbReference type="InterPro" id="IPR029063">
    <property type="entry name" value="SAM-dependent_MTases_sf"/>
</dbReference>
<evidence type="ECO:0000313" key="3">
    <source>
        <dbReference type="Proteomes" id="UP001321473"/>
    </source>
</evidence>
<dbReference type="PANTHER" id="PTHR43464:SF23">
    <property type="entry name" value="JUVENILE HORMONE ACID O-METHYLTRANSFERASE"/>
    <property type="match status" value="1"/>
</dbReference>
<dbReference type="SUPFAM" id="SSF53335">
    <property type="entry name" value="S-adenosyl-L-methionine-dependent methyltransferases"/>
    <property type="match status" value="1"/>
</dbReference>
<keyword evidence="3" id="KW-1185">Reference proteome</keyword>
<dbReference type="EMBL" id="JARKHS020029666">
    <property type="protein sequence ID" value="KAK8762952.1"/>
    <property type="molecule type" value="Genomic_DNA"/>
</dbReference>
<protein>
    <recommendedName>
        <fullName evidence="1">Methyltransferase type 12 domain-containing protein</fullName>
    </recommendedName>
</protein>
<dbReference type="PANTHER" id="PTHR43464">
    <property type="entry name" value="METHYLTRANSFERASE"/>
    <property type="match status" value="1"/>
</dbReference>
<dbReference type="Proteomes" id="UP001321473">
    <property type="component" value="Unassembled WGS sequence"/>
</dbReference>
<feature type="domain" description="Methyltransferase type 12" evidence="1">
    <location>
        <begin position="96"/>
        <end position="194"/>
    </location>
</feature>
<organism evidence="2 3">
    <name type="scientific">Amblyomma americanum</name>
    <name type="common">Lone star tick</name>
    <dbReference type="NCBI Taxonomy" id="6943"/>
    <lineage>
        <taxon>Eukaryota</taxon>
        <taxon>Metazoa</taxon>
        <taxon>Ecdysozoa</taxon>
        <taxon>Arthropoda</taxon>
        <taxon>Chelicerata</taxon>
        <taxon>Arachnida</taxon>
        <taxon>Acari</taxon>
        <taxon>Parasitiformes</taxon>
        <taxon>Ixodida</taxon>
        <taxon>Ixodoidea</taxon>
        <taxon>Ixodidae</taxon>
        <taxon>Amblyomminae</taxon>
        <taxon>Amblyomma</taxon>
    </lineage>
</organism>
<dbReference type="Pfam" id="PF08242">
    <property type="entry name" value="Methyltransf_12"/>
    <property type="match status" value="1"/>
</dbReference>
<reference evidence="2 3" key="1">
    <citation type="journal article" date="2023" name="Arcadia Sci">
        <title>De novo assembly of a long-read Amblyomma americanum tick genome.</title>
        <authorList>
            <person name="Chou S."/>
            <person name="Poskanzer K.E."/>
            <person name="Rollins M."/>
            <person name="Thuy-Boun P.S."/>
        </authorList>
    </citation>
    <scope>NUCLEOTIDE SEQUENCE [LARGE SCALE GENOMIC DNA]</scope>
    <source>
        <strain evidence="2">F_SG_1</strain>
        <tissue evidence="2">Salivary glands</tissue>
    </source>
</reference>
<comment type="caution">
    <text evidence="2">The sequence shown here is derived from an EMBL/GenBank/DDBJ whole genome shotgun (WGS) entry which is preliminary data.</text>
</comment>